<organism evidence="1 2">
    <name type="scientific">Actinomadura chokoriensis</name>
    <dbReference type="NCBI Taxonomy" id="454156"/>
    <lineage>
        <taxon>Bacteria</taxon>
        <taxon>Bacillati</taxon>
        <taxon>Actinomycetota</taxon>
        <taxon>Actinomycetes</taxon>
        <taxon>Streptosporangiales</taxon>
        <taxon>Thermomonosporaceae</taxon>
        <taxon>Actinomadura</taxon>
    </lineage>
</organism>
<keyword evidence="2" id="KW-1185">Reference proteome</keyword>
<dbReference type="RefSeq" id="WP_371943214.1">
    <property type="nucleotide sequence ID" value="NZ_JAXCEH010000015.1"/>
</dbReference>
<protein>
    <submittedName>
        <fullName evidence="1">Replication initiator</fullName>
    </submittedName>
</protein>
<reference evidence="1 2" key="1">
    <citation type="submission" date="2023-11" db="EMBL/GenBank/DDBJ databases">
        <title>Actinomadura monticuli sp. nov., isolated from volcanic ash.</title>
        <authorList>
            <person name="Lee S.D."/>
            <person name="Yang H."/>
            <person name="Kim I.S."/>
        </authorList>
    </citation>
    <scope>NUCLEOTIDE SEQUENCE [LARGE SCALE GENOMIC DNA]</scope>
    <source>
        <strain evidence="1 2">DSM 45346</strain>
    </source>
</reference>
<gene>
    <name evidence="1" type="ORF">SM436_22625</name>
</gene>
<dbReference type="InterPro" id="IPR046828">
    <property type="entry name" value="RepSA"/>
</dbReference>
<proteinExistence type="predicted"/>
<comment type="caution">
    <text evidence="1">The sequence shown here is derived from an EMBL/GenBank/DDBJ whole genome shotgun (WGS) entry which is preliminary data.</text>
</comment>
<evidence type="ECO:0000313" key="2">
    <source>
        <dbReference type="Proteomes" id="UP001569904"/>
    </source>
</evidence>
<dbReference type="Proteomes" id="UP001569904">
    <property type="component" value="Unassembled WGS sequence"/>
</dbReference>
<name>A0ABV4R0R8_9ACTN</name>
<dbReference type="Pfam" id="PF20199">
    <property type="entry name" value="RepSA"/>
    <property type="match status" value="1"/>
</dbReference>
<accession>A0ABV4R0R8</accession>
<dbReference type="EMBL" id="JAXCEH010000015">
    <property type="protein sequence ID" value="MFA1556495.1"/>
    <property type="molecule type" value="Genomic_DNA"/>
</dbReference>
<evidence type="ECO:0000313" key="1">
    <source>
        <dbReference type="EMBL" id="MFA1556495.1"/>
    </source>
</evidence>
<sequence length="480" mass="51592">MLARVADGDQWGAWSRQVAHTGHCSRPVRVRGGATVVDTRTGEVRAEWSSGGEPDGVLLLACGDRRAAVCRSCAEIYRRDTWQLIAAGLRGRAPRLAGRVDAVPASVAGHPAVLATFTAPSFGAVHRASSEGPCRERRGPLVCRHAVRAWCDARHGPDDPVVGRPLCWDCYSYTAHVLWHAAVPELWRRTVIYLYRALARIASERTGVAVSVRQVRTLVRVSYVKVAEYQRRGAVHLHAVIRLDGVDGGERSAVVAPPDWADGSALAAAIGDAAGRVGVRLPDIGAHVGGVARWGSQLEVSPVSDPGRAAGYLAKYATKTAADTFAGLPARRFSARAAGRVLRRVNNPHVSLLVSACLRLAERPECAGWRLAEHVHSLGFAGHFATKSRWYSVTRATLAAVRRAWRTERAREQAGRAGPDPWAEAASDGGAVMVRDWRFVGSGWARLGDSDLARTLARDHAAARAFADIATTARRGADDG</sequence>